<evidence type="ECO:0000256" key="6">
    <source>
        <dbReference type="ARBA" id="ARBA00022645"/>
    </source>
</evidence>
<accession>A0A2N8HDM5</accession>
<keyword evidence="15" id="KW-0961">Cell wall biogenesis/degradation</keyword>
<keyword evidence="13 18" id="KW-0472">Membrane</keyword>
<feature type="domain" description="Penicillin-binding protein transpeptidase" evidence="19">
    <location>
        <begin position="414"/>
        <end position="696"/>
    </location>
</feature>
<keyword evidence="8" id="KW-0328">Glycosyltransferase</keyword>
<evidence type="ECO:0000313" key="22">
    <source>
        <dbReference type="Proteomes" id="UP000236000"/>
    </source>
</evidence>
<keyword evidence="18" id="KW-1133">Transmembrane helix</keyword>
<dbReference type="PANTHER" id="PTHR32282">
    <property type="entry name" value="BINDING PROTEIN TRANSPEPTIDASE, PUTATIVE-RELATED"/>
    <property type="match status" value="1"/>
</dbReference>
<evidence type="ECO:0000256" key="13">
    <source>
        <dbReference type="ARBA" id="ARBA00023136"/>
    </source>
</evidence>
<comment type="similarity">
    <text evidence="4">In the N-terminal section; belongs to the glycosyltransferase 51 family.</text>
</comment>
<evidence type="ECO:0000256" key="10">
    <source>
        <dbReference type="ARBA" id="ARBA00022801"/>
    </source>
</evidence>
<evidence type="ECO:0000313" key="21">
    <source>
        <dbReference type="EMBL" id="PNC18057.1"/>
    </source>
</evidence>
<dbReference type="Proteomes" id="UP000236000">
    <property type="component" value="Unassembled WGS sequence"/>
</dbReference>
<evidence type="ECO:0000256" key="2">
    <source>
        <dbReference type="ARBA" id="ARBA00004752"/>
    </source>
</evidence>
<dbReference type="EMBL" id="PJKA01000010">
    <property type="protein sequence ID" value="PNC18057.1"/>
    <property type="molecule type" value="Genomic_DNA"/>
</dbReference>
<comment type="catalytic activity">
    <reaction evidence="16">
        <text>Preferential cleavage: (Ac)2-L-Lys-D-Ala-|-D-Ala. Also transpeptidation of peptidyl-alanyl moieties that are N-acyl substituents of D-alanine.</text>
        <dbReference type="EC" id="3.4.16.4"/>
    </reaction>
</comment>
<dbReference type="GO" id="GO:0009002">
    <property type="term" value="F:serine-type D-Ala-D-Ala carboxypeptidase activity"/>
    <property type="evidence" value="ECO:0007669"/>
    <property type="project" value="UniProtKB-EC"/>
</dbReference>
<dbReference type="PANTHER" id="PTHR32282:SF11">
    <property type="entry name" value="PENICILLIN-BINDING PROTEIN 1B"/>
    <property type="match status" value="1"/>
</dbReference>
<dbReference type="InterPro" id="IPR036950">
    <property type="entry name" value="PBP_transglycosylase"/>
</dbReference>
<keyword evidence="18" id="KW-0812">Transmembrane</keyword>
<keyword evidence="14" id="KW-0511">Multifunctional enzyme</keyword>
<dbReference type="Pfam" id="PF00905">
    <property type="entry name" value="Transpeptidase"/>
    <property type="match status" value="1"/>
</dbReference>
<evidence type="ECO:0000259" key="20">
    <source>
        <dbReference type="Pfam" id="PF00912"/>
    </source>
</evidence>
<proteinExistence type="inferred from homology"/>
<comment type="pathway">
    <text evidence="2">Cell wall biogenesis; peptidoglycan biosynthesis.</text>
</comment>
<evidence type="ECO:0000256" key="16">
    <source>
        <dbReference type="ARBA" id="ARBA00034000"/>
    </source>
</evidence>
<sequence length="878" mass="97711">MPSFFFRQQCTVLLNKRKSVKVSARFSLSRDTSCFIFMAELSSQAPRRHMQANKRRQPKAKPRKRFWSFVKKLILWCLVMAVIGGAVGYFGFMMAWKRYDNWAAEFDLERINDLEKPSIIYDRNGEEIGRIYVENRSYVTLEKISPAMVNALIAQEDSRFREHPGYDFLGILRAAKEYLHNSGDANQGASSITQQLARNAYDLKNRAKARNEGSFGRKFVEIALARRITERYSKDQVLEFYLNRVYFGSGFYGIRAASLGYFGKEPADLTTREAASIAALIKNPNGLSPLNNPESNLKWRNHVLNRMAKEKYITADEAERLSAMDLGLDSKPLKRGVSHIYDRISAEITAYLGEERVNAAGLKIYTTIDRKLQEATGKALEQALENIEQRPGYRHQKAADYHSASGDKPRYLEGAVLVVDNQSGAVLAYHGGRDYTKRQYDAIKDGARPTGTAVLPFLYATAFDTGKSPVTHILDDAIDNRLTGIGGSEGILGEWGAESSKNRYEGMITAHRGLSASKIAASLRMGMDMGTPPFVKKLTDFGIRKPVREAGSTEVNPVYRPKIFVGTEPASLKEMTLAYTAIPNGGSRPQDIYYLDRIEDENGQLIWESTQAIETRNNSQVRKGATSTATAFQLHNILHSSLKSGSAQRVAPHLPKDFKGGVKTGTTYDFADNWLFGYDSRITCGIWVGFLEGKKPIYNGAFSSDTCAPVLGTAITTAEQLFPAGELAPPPSVERVEICLTTGKRATHSCYDIDPVDKKYRRHTMFEYLRKGDSSLPFCDLHGEDISAPVSPFTAQNRILPLPPILPTKAILQGDDPYHTEVNQAPANRNFELLSAGENVPEAQALSADPVSQDHADTNITLPAPKPINIPVPEFIHL</sequence>
<dbReference type="Gene3D" id="3.40.710.10">
    <property type="entry name" value="DD-peptidase/beta-lactamase superfamily"/>
    <property type="match status" value="1"/>
</dbReference>
<dbReference type="OrthoDB" id="9766909at2"/>
<dbReference type="GO" id="GO:0006508">
    <property type="term" value="P:proteolysis"/>
    <property type="evidence" value="ECO:0007669"/>
    <property type="project" value="UniProtKB-KW"/>
</dbReference>
<dbReference type="GO" id="GO:0005886">
    <property type="term" value="C:plasma membrane"/>
    <property type="evidence" value="ECO:0007669"/>
    <property type="project" value="UniProtKB-SubCell"/>
</dbReference>
<reference evidence="21 22" key="1">
    <citation type="journal article" date="2017" name="BMC Genomics">
        <title>Genome sequencing of 39 Akkermansia muciniphila isolates reveals its population structure, genomic and functional diverisity, and global distribution in mammalian gut microbiotas.</title>
        <authorList>
            <person name="Guo X."/>
            <person name="Li S."/>
            <person name="Zhang J."/>
            <person name="Wu F."/>
            <person name="Li X."/>
            <person name="Wu D."/>
            <person name="Zhang M."/>
            <person name="Ou Z."/>
            <person name="Jie Z."/>
            <person name="Yan Q."/>
            <person name="Li P."/>
            <person name="Yi J."/>
            <person name="Peng Y."/>
        </authorList>
    </citation>
    <scope>NUCLEOTIDE SEQUENCE [LARGE SCALE GENOMIC DNA]</scope>
    <source>
        <strain evidence="21 22">GP24</strain>
    </source>
</reference>
<dbReference type="InterPro" id="IPR001460">
    <property type="entry name" value="PCN-bd_Tpept"/>
</dbReference>
<dbReference type="GO" id="GO:0030288">
    <property type="term" value="C:outer membrane-bounded periplasmic space"/>
    <property type="evidence" value="ECO:0007669"/>
    <property type="project" value="TreeGrafter"/>
</dbReference>
<keyword evidence="12" id="KW-0573">Peptidoglycan synthesis</keyword>
<dbReference type="Gene3D" id="1.10.3810.10">
    <property type="entry name" value="Biosynthetic peptidoglycan transglycosylase-like"/>
    <property type="match status" value="1"/>
</dbReference>
<keyword evidence="11" id="KW-0133">Cell shape</keyword>
<evidence type="ECO:0000256" key="5">
    <source>
        <dbReference type="ARBA" id="ARBA00022475"/>
    </source>
</evidence>
<organism evidence="21 22">
    <name type="scientific">Akkermansia muciniphila</name>
    <dbReference type="NCBI Taxonomy" id="239935"/>
    <lineage>
        <taxon>Bacteria</taxon>
        <taxon>Pseudomonadati</taxon>
        <taxon>Verrucomicrobiota</taxon>
        <taxon>Verrucomicrobiia</taxon>
        <taxon>Verrucomicrobiales</taxon>
        <taxon>Akkermansiaceae</taxon>
        <taxon>Akkermansia</taxon>
    </lineage>
</organism>
<keyword evidence="10" id="KW-0378">Hydrolase</keyword>
<evidence type="ECO:0000256" key="11">
    <source>
        <dbReference type="ARBA" id="ARBA00022960"/>
    </source>
</evidence>
<dbReference type="InterPro" id="IPR001264">
    <property type="entry name" value="Glyco_trans_51"/>
</dbReference>
<keyword evidence="5" id="KW-1003">Cell membrane</keyword>
<keyword evidence="7" id="KW-0645">Protease</keyword>
<comment type="similarity">
    <text evidence="3">In the C-terminal section; belongs to the transpeptidase family.</text>
</comment>
<evidence type="ECO:0000256" key="7">
    <source>
        <dbReference type="ARBA" id="ARBA00022670"/>
    </source>
</evidence>
<evidence type="ECO:0000256" key="9">
    <source>
        <dbReference type="ARBA" id="ARBA00022679"/>
    </source>
</evidence>
<comment type="caution">
    <text evidence="21">The sequence shown here is derived from an EMBL/GenBank/DDBJ whole genome shotgun (WGS) entry which is preliminary data.</text>
</comment>
<keyword evidence="9" id="KW-0808">Transferase</keyword>
<evidence type="ECO:0000256" key="3">
    <source>
        <dbReference type="ARBA" id="ARBA00007090"/>
    </source>
</evidence>
<dbReference type="SUPFAM" id="SSF56601">
    <property type="entry name" value="beta-lactamase/transpeptidase-like"/>
    <property type="match status" value="1"/>
</dbReference>
<keyword evidence="6" id="KW-0121">Carboxypeptidase</keyword>
<dbReference type="InterPro" id="IPR050396">
    <property type="entry name" value="Glycosyltr_51/Transpeptidase"/>
</dbReference>
<dbReference type="GO" id="GO:0008360">
    <property type="term" value="P:regulation of cell shape"/>
    <property type="evidence" value="ECO:0007669"/>
    <property type="project" value="UniProtKB-KW"/>
</dbReference>
<gene>
    <name evidence="21" type="ORF">CXU22_05305</name>
</gene>
<comment type="catalytic activity">
    <reaction evidence="17">
        <text>[GlcNAc-(1-&gt;4)-Mur2Ac(oyl-L-Ala-gamma-D-Glu-L-Lys-D-Ala-D-Ala)](n)-di-trans,octa-cis-undecaprenyl diphosphate + beta-D-GlcNAc-(1-&gt;4)-Mur2Ac(oyl-L-Ala-gamma-D-Glu-L-Lys-D-Ala-D-Ala)-di-trans,octa-cis-undecaprenyl diphosphate = [GlcNAc-(1-&gt;4)-Mur2Ac(oyl-L-Ala-gamma-D-Glu-L-Lys-D-Ala-D-Ala)](n+1)-di-trans,octa-cis-undecaprenyl diphosphate + di-trans,octa-cis-undecaprenyl diphosphate + H(+)</text>
        <dbReference type="Rhea" id="RHEA:23708"/>
        <dbReference type="Rhea" id="RHEA-COMP:9602"/>
        <dbReference type="Rhea" id="RHEA-COMP:9603"/>
        <dbReference type="ChEBI" id="CHEBI:15378"/>
        <dbReference type="ChEBI" id="CHEBI:58405"/>
        <dbReference type="ChEBI" id="CHEBI:60033"/>
        <dbReference type="ChEBI" id="CHEBI:78435"/>
        <dbReference type="EC" id="2.4.99.28"/>
    </reaction>
</comment>
<comment type="subcellular location">
    <subcellularLocation>
        <location evidence="1">Cell membrane</location>
    </subcellularLocation>
</comment>
<evidence type="ECO:0000256" key="18">
    <source>
        <dbReference type="SAM" id="Phobius"/>
    </source>
</evidence>
<dbReference type="GO" id="GO:0008955">
    <property type="term" value="F:peptidoglycan glycosyltransferase activity"/>
    <property type="evidence" value="ECO:0007669"/>
    <property type="project" value="UniProtKB-EC"/>
</dbReference>
<evidence type="ECO:0000256" key="17">
    <source>
        <dbReference type="ARBA" id="ARBA00049902"/>
    </source>
</evidence>
<name>A0A2N8HDM5_9BACT</name>
<dbReference type="GO" id="GO:0009252">
    <property type="term" value="P:peptidoglycan biosynthetic process"/>
    <property type="evidence" value="ECO:0007669"/>
    <property type="project" value="UniProtKB-KW"/>
</dbReference>
<dbReference type="AlphaFoldDB" id="A0A2N8HDM5"/>
<feature type="transmembrane region" description="Helical" evidence="18">
    <location>
        <begin position="73"/>
        <end position="96"/>
    </location>
</feature>
<evidence type="ECO:0000256" key="12">
    <source>
        <dbReference type="ARBA" id="ARBA00022984"/>
    </source>
</evidence>
<evidence type="ECO:0000259" key="19">
    <source>
        <dbReference type="Pfam" id="PF00905"/>
    </source>
</evidence>
<evidence type="ECO:0000256" key="8">
    <source>
        <dbReference type="ARBA" id="ARBA00022676"/>
    </source>
</evidence>
<evidence type="ECO:0000256" key="1">
    <source>
        <dbReference type="ARBA" id="ARBA00004236"/>
    </source>
</evidence>
<evidence type="ECO:0000256" key="14">
    <source>
        <dbReference type="ARBA" id="ARBA00023268"/>
    </source>
</evidence>
<protein>
    <submittedName>
        <fullName evidence="21">Uncharacterized protein</fullName>
    </submittedName>
</protein>
<dbReference type="InterPro" id="IPR012338">
    <property type="entry name" value="Beta-lactam/transpept-like"/>
</dbReference>
<dbReference type="SUPFAM" id="SSF53955">
    <property type="entry name" value="Lysozyme-like"/>
    <property type="match status" value="1"/>
</dbReference>
<dbReference type="GO" id="GO:0071555">
    <property type="term" value="P:cell wall organization"/>
    <property type="evidence" value="ECO:0007669"/>
    <property type="project" value="UniProtKB-KW"/>
</dbReference>
<dbReference type="InterPro" id="IPR023346">
    <property type="entry name" value="Lysozyme-like_dom_sf"/>
</dbReference>
<feature type="domain" description="Glycosyl transferase family 51" evidence="20">
    <location>
        <begin position="125"/>
        <end position="307"/>
    </location>
</feature>
<evidence type="ECO:0000256" key="4">
    <source>
        <dbReference type="ARBA" id="ARBA00007739"/>
    </source>
</evidence>
<dbReference type="GO" id="GO:0008658">
    <property type="term" value="F:penicillin binding"/>
    <property type="evidence" value="ECO:0007669"/>
    <property type="project" value="InterPro"/>
</dbReference>
<evidence type="ECO:0000256" key="15">
    <source>
        <dbReference type="ARBA" id="ARBA00023316"/>
    </source>
</evidence>
<dbReference type="Pfam" id="PF00912">
    <property type="entry name" value="Transgly"/>
    <property type="match status" value="1"/>
</dbReference>